<evidence type="ECO:0000256" key="6">
    <source>
        <dbReference type="ARBA" id="ARBA00022792"/>
    </source>
</evidence>
<dbReference type="VEuPathDB" id="FungiDB:A1Q1_04142"/>
<feature type="repeat" description="Solcar" evidence="10">
    <location>
        <begin position="85"/>
        <end position="170"/>
    </location>
</feature>
<evidence type="ECO:0000256" key="9">
    <source>
        <dbReference type="ARBA" id="ARBA00023136"/>
    </source>
</evidence>
<dbReference type="EMBL" id="ALBS01000262">
    <property type="protein sequence ID" value="EJT47149.1"/>
    <property type="molecule type" value="Genomic_DNA"/>
</dbReference>
<keyword evidence="3 11" id="KW-0813">Transport</keyword>
<protein>
    <submittedName>
        <fullName evidence="12">Organic acid transporter</fullName>
    </submittedName>
</protein>
<gene>
    <name evidence="12" type="ORF">A1Q1_04142</name>
</gene>
<evidence type="ECO:0000256" key="1">
    <source>
        <dbReference type="ARBA" id="ARBA00004448"/>
    </source>
</evidence>
<evidence type="ECO:0000313" key="12">
    <source>
        <dbReference type="EMBL" id="EJT47149.1"/>
    </source>
</evidence>
<evidence type="ECO:0000256" key="7">
    <source>
        <dbReference type="ARBA" id="ARBA00022989"/>
    </source>
</evidence>
<dbReference type="Gene3D" id="1.50.40.10">
    <property type="entry name" value="Mitochondrial carrier domain"/>
    <property type="match status" value="1"/>
</dbReference>
<dbReference type="PANTHER" id="PTHR46356:SF1">
    <property type="entry name" value="MITOCHONDRIAL 2-OXODICARBOXYLATE CARRIER"/>
    <property type="match status" value="1"/>
</dbReference>
<keyword evidence="7" id="KW-1133">Transmembrane helix</keyword>
<evidence type="ECO:0000256" key="5">
    <source>
        <dbReference type="ARBA" id="ARBA00022737"/>
    </source>
</evidence>
<evidence type="ECO:0000256" key="8">
    <source>
        <dbReference type="ARBA" id="ARBA00023128"/>
    </source>
</evidence>
<dbReference type="InterPro" id="IPR018108">
    <property type="entry name" value="MCP_transmembrane"/>
</dbReference>
<name>J6ERL2_TRIAS</name>
<dbReference type="OrthoDB" id="434783at2759"/>
<sequence length="365" mass="39609">MSTKTAAEGAVVPHKPAPLPFAYTFAAGAIAGVTELLVKIREPSAPVTHLNTKTPPEAATAVARCWVVCGDVSGIDGFAQTPSYASLRLSARFSSWRVRSNNQMLYPLDVLKTRQQLDSSKNPPGMVQTFKNIVKQEGVGRLYRGIASPLLMEAPKRAVKFAANGWWGNVFTDGGKKKTTQPIAMLTGMAAGATESFLVTPFELVKIRMQDKNSTYKGPMDVVKKVIAQKGPLGIYQGMEPTFWRHVWWNGGYFGSIFQVKALLPKAEGKEAEMINNLIAGTIGGFVGTVLNTPFDVVKSRLQLHATGEWTYPALFRIAREEGIGALYKGFAPKVLRLAPGGGVLLLVVEALSTVFRKQLGPPYI</sequence>
<dbReference type="RefSeq" id="XP_014177994.1">
    <property type="nucleotide sequence ID" value="XM_014322519.1"/>
</dbReference>
<accession>J6ERL2</accession>
<dbReference type="KEGG" id="tasa:A1Q1_04142"/>
<dbReference type="Proteomes" id="UP000002748">
    <property type="component" value="Unassembled WGS sequence"/>
</dbReference>
<evidence type="ECO:0000256" key="2">
    <source>
        <dbReference type="ARBA" id="ARBA00006375"/>
    </source>
</evidence>
<dbReference type="InterPro" id="IPR051752">
    <property type="entry name" value="Mito_2-oxodicarb_carrier"/>
</dbReference>
<feature type="repeat" description="Solcar" evidence="10">
    <location>
        <begin position="272"/>
        <end position="355"/>
    </location>
</feature>
<dbReference type="AlphaFoldDB" id="J6ERL2"/>
<evidence type="ECO:0000256" key="11">
    <source>
        <dbReference type="RuleBase" id="RU000488"/>
    </source>
</evidence>
<organism evidence="12 13">
    <name type="scientific">Trichosporon asahii var. asahii (strain ATCC 90039 / CBS 2479 / JCM 2466 / KCTC 7840 / NBRC 103889/ NCYC 2677 / UAMH 7654)</name>
    <name type="common">Yeast</name>
    <dbReference type="NCBI Taxonomy" id="1186058"/>
    <lineage>
        <taxon>Eukaryota</taxon>
        <taxon>Fungi</taxon>
        <taxon>Dikarya</taxon>
        <taxon>Basidiomycota</taxon>
        <taxon>Agaricomycotina</taxon>
        <taxon>Tremellomycetes</taxon>
        <taxon>Trichosporonales</taxon>
        <taxon>Trichosporonaceae</taxon>
        <taxon>Trichosporon</taxon>
    </lineage>
</organism>
<comment type="subcellular location">
    <subcellularLocation>
        <location evidence="1">Mitochondrion inner membrane</location>
        <topology evidence="1">Multi-pass membrane protein</topology>
    </subcellularLocation>
</comment>
<evidence type="ECO:0000313" key="13">
    <source>
        <dbReference type="Proteomes" id="UP000002748"/>
    </source>
</evidence>
<dbReference type="Pfam" id="PF00153">
    <property type="entry name" value="Mito_carr"/>
    <property type="match status" value="3"/>
</dbReference>
<dbReference type="GeneID" id="25987655"/>
<dbReference type="InterPro" id="IPR023395">
    <property type="entry name" value="MCP_dom_sf"/>
</dbReference>
<comment type="similarity">
    <text evidence="2 11">Belongs to the mitochondrial carrier (TC 2.A.29) family.</text>
</comment>
<keyword evidence="6" id="KW-0999">Mitochondrion inner membrane</keyword>
<comment type="caution">
    <text evidence="12">The sequence shown here is derived from an EMBL/GenBank/DDBJ whole genome shotgun (WGS) entry which is preliminary data.</text>
</comment>
<dbReference type="HOGENOM" id="CLU_015166_5_2_1"/>
<evidence type="ECO:0000256" key="4">
    <source>
        <dbReference type="ARBA" id="ARBA00022692"/>
    </source>
</evidence>
<keyword evidence="8" id="KW-0496">Mitochondrion</keyword>
<reference evidence="12 13" key="1">
    <citation type="journal article" date="2012" name="Eukaryot. Cell">
        <title>Draft genome sequence of CBS 2479, the standard type strain of Trichosporon asahii.</title>
        <authorList>
            <person name="Yang R.Y."/>
            <person name="Li H.T."/>
            <person name="Zhu H."/>
            <person name="Zhou G.P."/>
            <person name="Wang M."/>
            <person name="Wang L."/>
        </authorList>
    </citation>
    <scope>NUCLEOTIDE SEQUENCE [LARGE SCALE GENOMIC DNA]</scope>
    <source>
        <strain evidence="13">ATCC 90039 / CBS 2479 / JCM 2466 / KCTC 7840 / NCYC 2677 / UAMH 7654</strain>
    </source>
</reference>
<feature type="repeat" description="Solcar" evidence="10">
    <location>
        <begin position="179"/>
        <end position="263"/>
    </location>
</feature>
<dbReference type="GO" id="GO:0005743">
    <property type="term" value="C:mitochondrial inner membrane"/>
    <property type="evidence" value="ECO:0007669"/>
    <property type="project" value="UniProtKB-SubCell"/>
</dbReference>
<proteinExistence type="inferred from homology"/>
<dbReference type="PROSITE" id="PS50920">
    <property type="entry name" value="SOLCAR"/>
    <property type="match status" value="3"/>
</dbReference>
<keyword evidence="4 10" id="KW-0812">Transmembrane</keyword>
<evidence type="ECO:0000256" key="10">
    <source>
        <dbReference type="PROSITE-ProRule" id="PRU00282"/>
    </source>
</evidence>
<evidence type="ECO:0000256" key="3">
    <source>
        <dbReference type="ARBA" id="ARBA00022448"/>
    </source>
</evidence>
<keyword evidence="5" id="KW-0677">Repeat</keyword>
<keyword evidence="9 10" id="KW-0472">Membrane</keyword>
<dbReference type="SUPFAM" id="SSF103506">
    <property type="entry name" value="Mitochondrial carrier"/>
    <property type="match status" value="1"/>
</dbReference>
<dbReference type="PANTHER" id="PTHR46356">
    <property type="entry name" value="MITOCHONDRIAL 2-OXODICARBOXYLATE CARRIER"/>
    <property type="match status" value="1"/>
</dbReference>